<feature type="binding site" evidence="15">
    <location>
        <position position="190"/>
    </location>
    <ligand>
        <name>FAD</name>
        <dbReference type="ChEBI" id="CHEBI:57692"/>
    </ligand>
</feature>
<feature type="site" description="Influences the redox potential of the prosthetic heme and FAD groups" evidence="15">
    <location>
        <position position="84"/>
    </location>
</feature>
<keyword evidence="9 15" id="KW-0521">NADP</keyword>
<dbReference type="SUPFAM" id="SSF46458">
    <property type="entry name" value="Globin-like"/>
    <property type="match status" value="1"/>
</dbReference>
<keyword evidence="19" id="KW-1185">Reference proteome</keyword>
<dbReference type="PANTHER" id="PTHR43396:SF3">
    <property type="entry name" value="FLAVOHEMOPROTEIN"/>
    <property type="match status" value="1"/>
</dbReference>
<dbReference type="PROSITE" id="PS01033">
    <property type="entry name" value="GLOBIN"/>
    <property type="match status" value="1"/>
</dbReference>
<dbReference type="Gene3D" id="1.10.490.10">
    <property type="entry name" value="Globins"/>
    <property type="match status" value="1"/>
</dbReference>
<keyword evidence="6 15" id="KW-0285">Flavoprotein</keyword>
<feature type="domain" description="Globin" evidence="16">
    <location>
        <begin position="1"/>
        <end position="138"/>
    </location>
</feature>
<keyword evidence="12 15" id="KW-0520">NAD</keyword>
<comment type="caution">
    <text evidence="18">The sequence shown here is derived from an EMBL/GenBank/DDBJ whole genome shotgun (WGS) entry which is preliminary data.</text>
</comment>
<feature type="binding site" evidence="15">
    <location>
        <begin position="396"/>
        <end position="399"/>
    </location>
    <ligand>
        <name>FAD</name>
        <dbReference type="ChEBI" id="CHEBI:57692"/>
    </ligand>
</feature>
<comment type="function">
    <text evidence="15">Is involved in NO detoxification in an aerobic process, termed nitric oxide dioxygenase (NOD) reaction that utilizes O(2) and NAD(P)H to convert NO to nitrate, which protects the bacterium from various noxious nitrogen compounds. Therefore, plays a central role in the inducible response to nitrosative stress.</text>
</comment>
<dbReference type="InterPro" id="IPR012292">
    <property type="entry name" value="Globin/Proto"/>
</dbReference>
<dbReference type="InterPro" id="IPR017938">
    <property type="entry name" value="Riboflavin_synthase-like_b-brl"/>
</dbReference>
<sequence length="405" mass="45412">MLSQETRDIIKSTVPVLETHGTAITTRFYQLLFESHPELLNIFNKMNQRKGDQQTALANAVYAAAAHIDHLEDIIPAVKQISNKHRALGILPEHYPIVGENLLKAIKEVLGDAATDEIIDAWAQAYGVIADAFISVEQEMYREAETQRGGWRGFRPFVVQRRVAESEVISSFYLVPQDGKEIADFLPGQYLTFKVDIPGEKYTQRRHYSLSDAPGQGYYRISVKREDGRGDIPAGVVSSYLHNHLNEGDVLYVSAPSGDFVMKKPADKPVVFLSGGVGMTPLVSMVKTLLQEQPGHPVTYVHAAIHGGLHALQEDLNTLAEANPNLRYHVVYEKPSDQDKTHKYFSKEGFIDLDWLKQVVSADSDFYFCGPTPFMKAMYRALKDWGVPDNQIHFEFFGPQGSLTD</sequence>
<gene>
    <name evidence="18" type="primary">hmpA</name>
    <name evidence="15" type="synonym">hmp</name>
    <name evidence="18" type="ORF">KKP3000_001531</name>
</gene>
<comment type="similarity">
    <text evidence="1 15">In the C-terminal section; belongs to the flavoprotein pyridine nucleotide cytochrome reductase family.</text>
</comment>
<accession>A0ABV5AJK8</accession>
<evidence type="ECO:0000256" key="7">
    <source>
        <dbReference type="ARBA" id="ARBA00022723"/>
    </source>
</evidence>
<dbReference type="InterPro" id="IPR017927">
    <property type="entry name" value="FAD-bd_FR_type"/>
</dbReference>
<feature type="domain" description="FAD-binding FR-type" evidence="17">
    <location>
        <begin position="152"/>
        <end position="263"/>
    </location>
</feature>
<evidence type="ECO:0000256" key="10">
    <source>
        <dbReference type="ARBA" id="ARBA00023002"/>
    </source>
</evidence>
<keyword evidence="7 15" id="KW-0479">Metal-binding</keyword>
<evidence type="ECO:0000256" key="15">
    <source>
        <dbReference type="HAMAP-Rule" id="MF_01252"/>
    </source>
</evidence>
<keyword evidence="10 15" id="KW-0560">Oxidoreductase</keyword>
<evidence type="ECO:0000256" key="9">
    <source>
        <dbReference type="ARBA" id="ARBA00022857"/>
    </source>
</evidence>
<dbReference type="SUPFAM" id="SSF63380">
    <property type="entry name" value="Riboflavin synthase domain-like"/>
    <property type="match status" value="1"/>
</dbReference>
<dbReference type="SUPFAM" id="SSF52343">
    <property type="entry name" value="Ferredoxin reductase-like, C-terminal NADP-linked domain"/>
    <property type="match status" value="1"/>
</dbReference>
<evidence type="ECO:0000313" key="18">
    <source>
        <dbReference type="EMBL" id="MFB5192333.1"/>
    </source>
</evidence>
<proteinExistence type="inferred from homology"/>
<dbReference type="CDD" id="cd06184">
    <property type="entry name" value="flavohem_like_fad_nad_binding"/>
    <property type="match status" value="1"/>
</dbReference>
<dbReference type="Gene3D" id="3.40.50.80">
    <property type="entry name" value="Nucleotide-binding domain of ferredoxin-NADP reductase (FNR) module"/>
    <property type="match status" value="1"/>
</dbReference>
<dbReference type="Pfam" id="PF00175">
    <property type="entry name" value="NAD_binding_1"/>
    <property type="match status" value="1"/>
</dbReference>
<evidence type="ECO:0000256" key="14">
    <source>
        <dbReference type="ARBA" id="ARBA00049433"/>
    </source>
</evidence>
<dbReference type="InterPro" id="IPR008333">
    <property type="entry name" value="Cbr1-like_FAD-bd_dom"/>
</dbReference>
<evidence type="ECO:0000256" key="4">
    <source>
        <dbReference type="ARBA" id="ARBA00022617"/>
    </source>
</evidence>
<dbReference type="InterPro" id="IPR039261">
    <property type="entry name" value="FNR_nucleotide-bd"/>
</dbReference>
<dbReference type="Pfam" id="PF00970">
    <property type="entry name" value="FAD_binding_6"/>
    <property type="match status" value="1"/>
</dbReference>
<feature type="site" description="Influences the redox potential of the prosthetic heme and FAD groups" evidence="15">
    <location>
        <position position="395"/>
    </location>
</feature>
<comment type="cofactor">
    <cofactor evidence="15">
        <name>FAD</name>
        <dbReference type="ChEBI" id="CHEBI:57692"/>
    </cofactor>
    <text evidence="15">Binds 1 FAD per subunit.</text>
</comment>
<comment type="domain">
    <text evidence="15">Consists of two distinct domains; an N-terminal heme-containing oxygen-binding domain and a C-terminal reductase domain with binding sites for FAD and NAD(P)H.</text>
</comment>
<dbReference type="InterPro" id="IPR001433">
    <property type="entry name" value="OxRdtase_FAD/NAD-bd"/>
</dbReference>
<keyword evidence="5 15" id="KW-0561">Oxygen transport</keyword>
<reference evidence="18 19" key="1">
    <citation type="journal article" date="2024" name="Int. J. Mol. Sci.">
        <title>Exploration of Alicyclobacillus spp. Genome in Search of Antibiotic Resistance.</title>
        <authorList>
            <person name="Bucka-Kolendo J."/>
            <person name="Kiousi D.E."/>
            <person name="Dekowska A."/>
            <person name="Mikolajczuk-Szczyrba A."/>
            <person name="Karadedos D.M."/>
            <person name="Michael P."/>
            <person name="Galanis A."/>
            <person name="Sokolowska B."/>
        </authorList>
    </citation>
    <scope>NUCLEOTIDE SEQUENCE [LARGE SCALE GENOMIC DNA]</scope>
    <source>
        <strain evidence="18 19">KKP 3000</strain>
    </source>
</reference>
<evidence type="ECO:0000259" key="16">
    <source>
        <dbReference type="PROSITE" id="PS01033"/>
    </source>
</evidence>
<protein>
    <recommendedName>
        <fullName evidence="15">Flavohemoprotein</fullName>
    </recommendedName>
    <alternativeName>
        <fullName evidence="15">Flavohemoglobin</fullName>
    </alternativeName>
    <alternativeName>
        <fullName evidence="15">Hemoglobin-like protein</fullName>
    </alternativeName>
    <alternativeName>
        <fullName evidence="15">Nitric oxide dioxygenase</fullName>
        <shortName evidence="15">NO oxygenase</shortName>
        <shortName evidence="15">NOD</shortName>
        <ecNumber evidence="15">1.14.12.17</ecNumber>
    </alternativeName>
</protein>
<dbReference type="PANTHER" id="PTHR43396">
    <property type="entry name" value="FLAVOHEMOPROTEIN"/>
    <property type="match status" value="1"/>
</dbReference>
<dbReference type="CDD" id="cd14777">
    <property type="entry name" value="Yhb1-globin-like"/>
    <property type="match status" value="1"/>
</dbReference>
<dbReference type="RefSeq" id="WP_275474081.1">
    <property type="nucleotide sequence ID" value="NZ_CP162940.1"/>
</dbReference>
<dbReference type="InterPro" id="IPR000971">
    <property type="entry name" value="Globin"/>
</dbReference>
<dbReference type="InterPro" id="IPR009050">
    <property type="entry name" value="Globin-like_sf"/>
</dbReference>
<dbReference type="Proteomes" id="UP001579974">
    <property type="component" value="Unassembled WGS sequence"/>
</dbReference>
<evidence type="ECO:0000256" key="5">
    <source>
        <dbReference type="ARBA" id="ARBA00022621"/>
    </source>
</evidence>
<dbReference type="GO" id="GO:0008941">
    <property type="term" value="F:nitric oxide dioxygenase NAD(P)H activity"/>
    <property type="evidence" value="ECO:0007669"/>
    <property type="project" value="UniProtKB-EC"/>
</dbReference>
<feature type="region of interest" description="Reductase" evidence="15">
    <location>
        <begin position="149"/>
        <end position="405"/>
    </location>
</feature>
<keyword evidence="4 15" id="KW-0349">Heme</keyword>
<feature type="binding site" description="proximal binding residue" evidence="15">
    <location>
        <position position="85"/>
    </location>
    <ligand>
        <name>heme b</name>
        <dbReference type="ChEBI" id="CHEBI:60344"/>
    </ligand>
    <ligandPart>
        <name>Fe</name>
        <dbReference type="ChEBI" id="CHEBI:18248"/>
    </ligandPart>
</feature>
<feature type="site" description="Involved in heme-bound ligand stabilization and O-O bond activation" evidence="15">
    <location>
        <position position="29"/>
    </location>
</feature>
<comment type="catalytic activity">
    <reaction evidence="14 15">
        <text>2 nitric oxide + NADPH + 2 O2 = 2 nitrate + NADP(+) + H(+)</text>
        <dbReference type="Rhea" id="RHEA:19465"/>
        <dbReference type="ChEBI" id="CHEBI:15378"/>
        <dbReference type="ChEBI" id="CHEBI:15379"/>
        <dbReference type="ChEBI" id="CHEBI:16480"/>
        <dbReference type="ChEBI" id="CHEBI:17632"/>
        <dbReference type="ChEBI" id="CHEBI:57783"/>
        <dbReference type="ChEBI" id="CHEBI:58349"/>
        <dbReference type="EC" id="1.14.12.17"/>
    </reaction>
</comment>
<name>A0ABV5AJK8_9BACL</name>
<dbReference type="HAMAP" id="MF_01252">
    <property type="entry name" value="Hmp"/>
    <property type="match status" value="1"/>
</dbReference>
<evidence type="ECO:0000256" key="12">
    <source>
        <dbReference type="ARBA" id="ARBA00023027"/>
    </source>
</evidence>
<dbReference type="EMBL" id="JBDXSU010000020">
    <property type="protein sequence ID" value="MFB5192333.1"/>
    <property type="molecule type" value="Genomic_DNA"/>
</dbReference>
<keyword evidence="3 15" id="KW-0813">Transport</keyword>
<comment type="cofactor">
    <cofactor evidence="15">
        <name>heme b</name>
        <dbReference type="ChEBI" id="CHEBI:60344"/>
    </cofactor>
    <text evidence="15">Binds 1 heme b (iron(II)-protoporphyrin IX) group per subunit.</text>
</comment>
<dbReference type="NCBIfam" id="NF009805">
    <property type="entry name" value="PRK13289.1"/>
    <property type="match status" value="1"/>
</dbReference>
<dbReference type="InterPro" id="IPR023950">
    <property type="entry name" value="Hmp"/>
</dbReference>
<dbReference type="EC" id="1.14.12.17" evidence="15"/>
<dbReference type="PROSITE" id="PS51384">
    <property type="entry name" value="FAD_FR"/>
    <property type="match status" value="1"/>
</dbReference>
<evidence type="ECO:0000256" key="13">
    <source>
        <dbReference type="ARBA" id="ARBA00048649"/>
    </source>
</evidence>
<keyword evidence="11 15" id="KW-0408">Iron</keyword>
<keyword evidence="15" id="KW-0216">Detoxification</keyword>
<feature type="active site" description="Charge relay system" evidence="15">
    <location>
        <position position="95"/>
    </location>
</feature>
<organism evidence="18 19">
    <name type="scientific">Alicyclobacillus fastidiosus</name>
    <dbReference type="NCBI Taxonomy" id="392011"/>
    <lineage>
        <taxon>Bacteria</taxon>
        <taxon>Bacillati</taxon>
        <taxon>Bacillota</taxon>
        <taxon>Bacilli</taxon>
        <taxon>Bacillales</taxon>
        <taxon>Alicyclobacillaceae</taxon>
        <taxon>Alicyclobacillus</taxon>
    </lineage>
</organism>
<evidence type="ECO:0000256" key="11">
    <source>
        <dbReference type="ARBA" id="ARBA00023004"/>
    </source>
</evidence>
<evidence type="ECO:0000259" key="17">
    <source>
        <dbReference type="PROSITE" id="PS51384"/>
    </source>
</evidence>
<evidence type="ECO:0000256" key="1">
    <source>
        <dbReference type="ARBA" id="ARBA00006401"/>
    </source>
</evidence>
<evidence type="ECO:0000256" key="6">
    <source>
        <dbReference type="ARBA" id="ARBA00022630"/>
    </source>
</evidence>
<comment type="catalytic activity">
    <reaction evidence="13 15">
        <text>2 nitric oxide + NADH + 2 O2 = 2 nitrate + NAD(+) + H(+)</text>
        <dbReference type="Rhea" id="RHEA:19469"/>
        <dbReference type="ChEBI" id="CHEBI:15378"/>
        <dbReference type="ChEBI" id="CHEBI:15379"/>
        <dbReference type="ChEBI" id="CHEBI:16480"/>
        <dbReference type="ChEBI" id="CHEBI:17632"/>
        <dbReference type="ChEBI" id="CHEBI:57540"/>
        <dbReference type="ChEBI" id="CHEBI:57945"/>
        <dbReference type="EC" id="1.14.12.17"/>
    </reaction>
</comment>
<comment type="similarity">
    <text evidence="2 15">Belongs to the globin family. Two-domain flavohemoproteins subfamily.</text>
</comment>
<evidence type="ECO:0000313" key="19">
    <source>
        <dbReference type="Proteomes" id="UP001579974"/>
    </source>
</evidence>
<keyword evidence="8 15" id="KW-0274">FAD</keyword>
<evidence type="ECO:0000256" key="2">
    <source>
        <dbReference type="ARBA" id="ARBA00008414"/>
    </source>
</evidence>
<dbReference type="Pfam" id="PF00042">
    <property type="entry name" value="Globin"/>
    <property type="match status" value="1"/>
</dbReference>
<evidence type="ECO:0000256" key="3">
    <source>
        <dbReference type="ARBA" id="ARBA00022448"/>
    </source>
</evidence>
<dbReference type="Gene3D" id="2.40.30.10">
    <property type="entry name" value="Translation factors"/>
    <property type="match status" value="1"/>
</dbReference>
<evidence type="ECO:0000256" key="8">
    <source>
        <dbReference type="ARBA" id="ARBA00022827"/>
    </source>
</evidence>
<comment type="caution">
    <text evidence="15">Lacks conserved residue(s) required for the propagation of feature annotation.</text>
</comment>
<feature type="active site" description="Charge relay system" evidence="15">
    <location>
        <position position="137"/>
    </location>
</feature>